<dbReference type="EMBL" id="VSSQ01000020">
    <property type="protein sequence ID" value="MPL63188.1"/>
    <property type="molecule type" value="Genomic_DNA"/>
</dbReference>
<gene>
    <name evidence="2" type="ORF">SDC9_08809</name>
</gene>
<keyword evidence="1" id="KW-0812">Transmembrane</keyword>
<comment type="caution">
    <text evidence="2">The sequence shown here is derived from an EMBL/GenBank/DDBJ whole genome shotgun (WGS) entry which is preliminary data.</text>
</comment>
<reference evidence="2" key="1">
    <citation type="submission" date="2019-08" db="EMBL/GenBank/DDBJ databases">
        <authorList>
            <person name="Kucharzyk K."/>
            <person name="Murdoch R.W."/>
            <person name="Higgins S."/>
            <person name="Loffler F."/>
        </authorList>
    </citation>
    <scope>NUCLEOTIDE SEQUENCE</scope>
</reference>
<sequence length="174" mass="20005">MKLTSEDVTALRYERRFGYLFPVLLLALAVLLNAFNFIVKAVPDVRVVIFVNVAVLLLCLLIHYKINHKLNLDLREGIKVGKKAKVQDKECNISYEAGSGAMHIPVLGNIFPKLWGQEMRDSNCFYLIINNTRYEVSRKLYEEVNVGDEVMIYYAQHSNSRLGIEKTNYPFAEM</sequence>
<evidence type="ECO:0000256" key="1">
    <source>
        <dbReference type="SAM" id="Phobius"/>
    </source>
</evidence>
<evidence type="ECO:0000313" key="2">
    <source>
        <dbReference type="EMBL" id="MPL63188.1"/>
    </source>
</evidence>
<feature type="transmembrane region" description="Helical" evidence="1">
    <location>
        <begin position="20"/>
        <end position="39"/>
    </location>
</feature>
<protein>
    <submittedName>
        <fullName evidence="2">Uncharacterized protein</fullName>
    </submittedName>
</protein>
<feature type="transmembrane region" description="Helical" evidence="1">
    <location>
        <begin position="45"/>
        <end position="64"/>
    </location>
</feature>
<proteinExistence type="predicted"/>
<accession>A0A644T8E9</accession>
<keyword evidence="1" id="KW-0472">Membrane</keyword>
<keyword evidence="1" id="KW-1133">Transmembrane helix</keyword>
<name>A0A644T8E9_9ZZZZ</name>
<organism evidence="2">
    <name type="scientific">bioreactor metagenome</name>
    <dbReference type="NCBI Taxonomy" id="1076179"/>
    <lineage>
        <taxon>unclassified sequences</taxon>
        <taxon>metagenomes</taxon>
        <taxon>ecological metagenomes</taxon>
    </lineage>
</organism>
<dbReference type="AlphaFoldDB" id="A0A644T8E9"/>